<evidence type="ECO:0000313" key="1">
    <source>
        <dbReference type="EMBL" id="UJO20200.1"/>
    </source>
</evidence>
<organism evidence="1 2">
    <name type="scientific">Passalora fulva</name>
    <name type="common">Tomato leaf mold</name>
    <name type="synonym">Cladosporium fulvum</name>
    <dbReference type="NCBI Taxonomy" id="5499"/>
    <lineage>
        <taxon>Eukaryota</taxon>
        <taxon>Fungi</taxon>
        <taxon>Dikarya</taxon>
        <taxon>Ascomycota</taxon>
        <taxon>Pezizomycotina</taxon>
        <taxon>Dothideomycetes</taxon>
        <taxon>Dothideomycetidae</taxon>
        <taxon>Mycosphaerellales</taxon>
        <taxon>Mycosphaerellaceae</taxon>
        <taxon>Fulvia</taxon>
    </lineage>
</organism>
<proteinExistence type="predicted"/>
<dbReference type="Proteomes" id="UP000756132">
    <property type="component" value="Chromosome 7"/>
</dbReference>
<keyword evidence="2" id="KW-1185">Reference proteome</keyword>
<name>A0A9Q8URX9_PASFU</name>
<dbReference type="EMBL" id="CP090169">
    <property type="protein sequence ID" value="UJO20200.1"/>
    <property type="molecule type" value="Genomic_DNA"/>
</dbReference>
<sequence length="85" mass="9511">MALVALKVKGATHGFIDLEDKTGEQRAIVLKLTKHAVTVIKSSHEERGLRKLTSWSRMRATVFYQELSVKPKGKVKKCAFNIEAS</sequence>
<evidence type="ECO:0000313" key="2">
    <source>
        <dbReference type="Proteomes" id="UP000756132"/>
    </source>
</evidence>
<accession>A0A9Q8URX9</accession>
<dbReference type="GeneID" id="71990415"/>
<protein>
    <submittedName>
        <fullName evidence="1">Uncharacterized protein</fullName>
    </submittedName>
</protein>
<dbReference type="KEGG" id="ffu:CLAFUR5_10537"/>
<dbReference type="AlphaFoldDB" id="A0A9Q8URX9"/>
<reference evidence="1" key="1">
    <citation type="submission" date="2021-12" db="EMBL/GenBank/DDBJ databases">
        <authorList>
            <person name="Zaccaron A."/>
            <person name="Stergiopoulos I."/>
        </authorList>
    </citation>
    <scope>NUCLEOTIDE SEQUENCE</scope>
    <source>
        <strain evidence="1">Race5_Kim</strain>
    </source>
</reference>
<reference evidence="1" key="2">
    <citation type="journal article" date="2022" name="Microb. Genom.">
        <title>A chromosome-scale genome assembly of the tomato pathogen Cladosporium fulvum reveals a compartmentalized genome architecture and the presence of a dispensable chromosome.</title>
        <authorList>
            <person name="Zaccaron A.Z."/>
            <person name="Chen L.H."/>
            <person name="Samaras A."/>
            <person name="Stergiopoulos I."/>
        </authorList>
    </citation>
    <scope>NUCLEOTIDE SEQUENCE</scope>
    <source>
        <strain evidence="1">Race5_Kim</strain>
    </source>
</reference>
<gene>
    <name evidence="1" type="ORF">CLAFUR5_10537</name>
</gene>
<dbReference type="RefSeq" id="XP_047764566.1">
    <property type="nucleotide sequence ID" value="XM_047909685.1"/>
</dbReference>